<keyword evidence="2 7" id="KW-0812">Transmembrane</keyword>
<keyword evidence="9" id="KW-1185">Reference proteome</keyword>
<dbReference type="KEGG" id="sox:TM7x_02785"/>
<dbReference type="GO" id="GO:0008932">
    <property type="term" value="F:lytic endotransglycosylase activity"/>
    <property type="evidence" value="ECO:0007669"/>
    <property type="project" value="UniProtKB-UniRule"/>
</dbReference>
<comment type="catalytic activity">
    <reaction evidence="7">
        <text>a peptidoglycan chain = a peptidoglycan chain with N-acetyl-1,6-anhydromuramyl-[peptide] at the reducing end + a peptidoglycan chain with N-acetylglucosamine at the non-reducing end.</text>
        <dbReference type="EC" id="4.2.2.29"/>
    </reaction>
</comment>
<evidence type="ECO:0000256" key="5">
    <source>
        <dbReference type="ARBA" id="ARBA00023239"/>
    </source>
</evidence>
<dbReference type="RefSeq" id="WP_039327673.1">
    <property type="nucleotide sequence ID" value="NZ_CP007496.1"/>
</dbReference>
<keyword evidence="1 7" id="KW-1003">Cell membrane</keyword>
<feature type="site" description="Important for catalytic activity" evidence="7">
    <location>
        <position position="235"/>
    </location>
</feature>
<dbReference type="NCBIfam" id="TIGR00247">
    <property type="entry name" value="endolytic transglycosylase MltG"/>
    <property type="match status" value="1"/>
</dbReference>
<dbReference type="EC" id="4.2.2.29" evidence="7"/>
<name>A0A6S4GW76_9BACT</name>
<dbReference type="EMBL" id="CP007496">
    <property type="protein sequence ID" value="AJA06877.1"/>
    <property type="molecule type" value="Genomic_DNA"/>
</dbReference>
<dbReference type="Proteomes" id="UP000030902">
    <property type="component" value="Chromosome"/>
</dbReference>
<gene>
    <name evidence="7" type="primary">mltG</name>
    <name evidence="8" type="ORF">TM7x_02785</name>
</gene>
<keyword evidence="3 7" id="KW-1133">Transmembrane helix</keyword>
<dbReference type="Gene3D" id="3.30.1490.480">
    <property type="entry name" value="Endolytic murein transglycosylase"/>
    <property type="match status" value="1"/>
</dbReference>
<dbReference type="AlphaFoldDB" id="A0A6S4GW76"/>
<dbReference type="PANTHER" id="PTHR30518:SF2">
    <property type="entry name" value="ENDOLYTIC MUREIN TRANSGLYCOSYLASE"/>
    <property type="match status" value="1"/>
</dbReference>
<dbReference type="GO" id="GO:0005886">
    <property type="term" value="C:plasma membrane"/>
    <property type="evidence" value="ECO:0007669"/>
    <property type="project" value="UniProtKB-UniRule"/>
</dbReference>
<proteinExistence type="inferred from homology"/>
<evidence type="ECO:0000256" key="4">
    <source>
        <dbReference type="ARBA" id="ARBA00023136"/>
    </source>
</evidence>
<dbReference type="Pfam" id="PF02618">
    <property type="entry name" value="YceG"/>
    <property type="match status" value="1"/>
</dbReference>
<keyword evidence="5 7" id="KW-0456">Lyase</keyword>
<dbReference type="GO" id="GO:0071555">
    <property type="term" value="P:cell wall organization"/>
    <property type="evidence" value="ECO:0007669"/>
    <property type="project" value="UniProtKB-KW"/>
</dbReference>
<reference evidence="8 9" key="1">
    <citation type="journal article" date="2015" name="Proc. Natl. Acad. Sci. U.S.A.">
        <title>Cultivation of a human-associated TM7 phylotype reveals a reduced genome and epibiotic parasitic lifestyle.</title>
        <authorList>
            <person name="He X."/>
            <person name="McLean J.S."/>
            <person name="Edlund A."/>
            <person name="Yooseph S."/>
            <person name="Hall A.P."/>
            <person name="Liu S.Y."/>
            <person name="Dorrestein P.C."/>
            <person name="Esquenazi E."/>
            <person name="Hunter R.C."/>
            <person name="Cheng G."/>
            <person name="Nelson K.E."/>
            <person name="Lux R."/>
            <person name="Shi W."/>
        </authorList>
    </citation>
    <scope>NUCLEOTIDE SEQUENCE [LARGE SCALE GENOMIC DNA]</scope>
    <source>
        <strain evidence="8 9">TM7x</strain>
    </source>
</reference>
<comment type="similarity">
    <text evidence="7">Belongs to the transglycosylase MltG family.</text>
</comment>
<evidence type="ECO:0000256" key="3">
    <source>
        <dbReference type="ARBA" id="ARBA00022989"/>
    </source>
</evidence>
<evidence type="ECO:0000256" key="6">
    <source>
        <dbReference type="ARBA" id="ARBA00023316"/>
    </source>
</evidence>
<evidence type="ECO:0000256" key="7">
    <source>
        <dbReference type="HAMAP-Rule" id="MF_02065"/>
    </source>
</evidence>
<keyword evidence="4 7" id="KW-0472">Membrane</keyword>
<dbReference type="HAMAP" id="MF_02065">
    <property type="entry name" value="MltG"/>
    <property type="match status" value="1"/>
</dbReference>
<protein>
    <recommendedName>
        <fullName evidence="7">Endolytic murein transglycosylase</fullName>
        <ecNumber evidence="7">4.2.2.29</ecNumber>
    </recommendedName>
    <alternativeName>
        <fullName evidence="7">Peptidoglycan lytic transglycosylase</fullName>
    </alternativeName>
    <alternativeName>
        <fullName evidence="7">Peptidoglycan polymerization terminase</fullName>
    </alternativeName>
</protein>
<dbReference type="PANTHER" id="PTHR30518">
    <property type="entry name" value="ENDOLYTIC MUREIN TRANSGLYCOSYLASE"/>
    <property type="match status" value="1"/>
</dbReference>
<evidence type="ECO:0000313" key="8">
    <source>
        <dbReference type="EMBL" id="AJA06877.1"/>
    </source>
</evidence>
<evidence type="ECO:0000313" key="9">
    <source>
        <dbReference type="Proteomes" id="UP000030902"/>
    </source>
</evidence>
<sequence>MKIRKRRVWLLVLSIIVAILGLSALGATIWYKQMLSPFDVYAQQTVRINIKEGMGSSDIAKILEDKKIIKNSLAFSIYTRLHNSGGKFKAGVYSVKPSQSVSEIVGHLTSGKSDEVAITFYPGASLDKKINNSDGREVESVLLKAGFSKEQIKKAFAAKYSSSVFAGKPDNTSLEGYIYGETFYISLDETVEQVLKRSINQFEKIVKKYNLEEKFKDRGLTLYQGITLASIIQRESIGCGSGAETCEDQRKIASVFYNRLKANMELGSDVTYQYIADKNGLERSPSLKSPYNTRIQKGLPPGPIATPSLSALDAAANPANSNYLYFLSGDDDVTYFAKTNEEHEANIKAHCQKKCQIS</sequence>
<dbReference type="InterPro" id="IPR003770">
    <property type="entry name" value="MLTG-like"/>
</dbReference>
<evidence type="ECO:0000256" key="1">
    <source>
        <dbReference type="ARBA" id="ARBA00022475"/>
    </source>
</evidence>
<organism evidence="8 9">
    <name type="scientific">Candidatus Nanosynbacter lyticus</name>
    <dbReference type="NCBI Taxonomy" id="2093824"/>
    <lineage>
        <taxon>Bacteria</taxon>
        <taxon>Candidatus Saccharimonadota</taxon>
        <taxon>Candidatus Saccharimonadia</taxon>
        <taxon>Candidatus Nanosynbacterales</taxon>
        <taxon>Candidatus Nanosynbacteraceae</taxon>
        <taxon>Candidatus Nanosynbacter</taxon>
    </lineage>
</organism>
<dbReference type="GO" id="GO:0009252">
    <property type="term" value="P:peptidoglycan biosynthetic process"/>
    <property type="evidence" value="ECO:0007669"/>
    <property type="project" value="UniProtKB-UniRule"/>
</dbReference>
<accession>A0A6S4GW76</accession>
<comment type="function">
    <text evidence="7">Functions as a peptidoglycan terminase that cleaves nascent peptidoglycan strands endolytically to terminate their elongation.</text>
</comment>
<keyword evidence="6 7" id="KW-0961">Cell wall biogenesis/degradation</keyword>
<evidence type="ECO:0000256" key="2">
    <source>
        <dbReference type="ARBA" id="ARBA00022692"/>
    </source>
</evidence>